<dbReference type="NCBIfam" id="TIGR00420">
    <property type="entry name" value="trmU"/>
    <property type="match status" value="1"/>
</dbReference>
<dbReference type="InterPro" id="IPR046885">
    <property type="entry name" value="MnmA-like_C"/>
</dbReference>
<evidence type="ECO:0000259" key="14">
    <source>
        <dbReference type="Pfam" id="PF20259"/>
    </source>
</evidence>
<evidence type="ECO:0000256" key="1">
    <source>
        <dbReference type="ARBA" id="ARBA00003986"/>
    </source>
</evidence>
<evidence type="ECO:0000256" key="9">
    <source>
        <dbReference type="ARBA" id="ARBA00022884"/>
    </source>
</evidence>
<evidence type="ECO:0000256" key="7">
    <source>
        <dbReference type="ARBA" id="ARBA00022741"/>
    </source>
</evidence>
<keyword evidence="5" id="KW-0808">Transferase</keyword>
<keyword evidence="6" id="KW-0819">tRNA processing</keyword>
<dbReference type="Proteomes" id="UP000620104">
    <property type="component" value="Unassembled WGS sequence"/>
</dbReference>
<evidence type="ECO:0000256" key="12">
    <source>
        <dbReference type="SAM" id="MobiDB-lite"/>
    </source>
</evidence>
<evidence type="ECO:0000256" key="6">
    <source>
        <dbReference type="ARBA" id="ARBA00022694"/>
    </source>
</evidence>
<dbReference type="EMBL" id="BLZA01000032">
    <property type="protein sequence ID" value="GHJ88972.1"/>
    <property type="molecule type" value="Genomic_DNA"/>
</dbReference>
<keyword evidence="7" id="KW-0547">Nucleotide-binding</keyword>
<proteinExistence type="inferred from homology"/>
<evidence type="ECO:0000256" key="4">
    <source>
        <dbReference type="ARBA" id="ARBA00022555"/>
    </source>
</evidence>
<dbReference type="Pfam" id="PF20259">
    <property type="entry name" value="tRNA_Me_trans_M"/>
    <property type="match status" value="1"/>
</dbReference>
<comment type="caution">
    <text evidence="15">The sequence shown here is derived from an EMBL/GenBank/DDBJ whole genome shotgun (WGS) entry which is preliminary data.</text>
</comment>
<dbReference type="PANTHER" id="PTHR11933">
    <property type="entry name" value="TRNA 5-METHYLAMINOMETHYL-2-THIOURIDYLATE -METHYLTRANSFERASE"/>
    <property type="match status" value="1"/>
</dbReference>
<dbReference type="GO" id="GO:0000049">
    <property type="term" value="F:tRNA binding"/>
    <property type="evidence" value="ECO:0007669"/>
    <property type="project" value="UniProtKB-KW"/>
</dbReference>
<organism evidence="15 16">
    <name type="scientific">Naganishia liquefaciens</name>
    <dbReference type="NCBI Taxonomy" id="104408"/>
    <lineage>
        <taxon>Eukaryota</taxon>
        <taxon>Fungi</taxon>
        <taxon>Dikarya</taxon>
        <taxon>Basidiomycota</taxon>
        <taxon>Agaricomycotina</taxon>
        <taxon>Tremellomycetes</taxon>
        <taxon>Filobasidiales</taxon>
        <taxon>Filobasidiaceae</taxon>
        <taxon>Naganishia</taxon>
    </lineage>
</organism>
<dbReference type="Gene3D" id="3.40.50.620">
    <property type="entry name" value="HUPs"/>
    <property type="match status" value="1"/>
</dbReference>
<keyword evidence="10" id="KW-1015">Disulfide bond</keyword>
<keyword evidence="8" id="KW-0067">ATP-binding</keyword>
<dbReference type="InterPro" id="IPR023382">
    <property type="entry name" value="MnmA-like_central_sf"/>
</dbReference>
<accession>A0A8H3TXJ9</accession>
<evidence type="ECO:0000313" key="15">
    <source>
        <dbReference type="EMBL" id="GHJ88972.1"/>
    </source>
</evidence>
<comment type="function">
    <text evidence="1">Catalyzes the 2-thiolation of uridine at the wobble position (U34) of mitochondrial tRNA(Lys), tRNA(Glu) and tRNA(Gln). Required for the formation of 5-taurinomethyl-2-thiouridine (tm5s2U) of mitochondrial tRNA(Lys), tRNA(Glu), and tRNA(Gln) at the wobble position. ATP is required to activate the C2 atom of the wobble base.</text>
</comment>
<dbReference type="OrthoDB" id="3685at2759"/>
<comment type="catalytic activity">
    <reaction evidence="11">
        <text>5-taurinomethyluridine(34) in tRNA + S-sulfanyl-L-cysteinyl-[protein] + AH2 + ATP = 5-taurinomethyl-2-thiouridine(34) in tRNA + L-cysteinyl-[protein] + A + AMP + diphosphate + H(+)</text>
        <dbReference type="Rhea" id="RHEA:47040"/>
        <dbReference type="Rhea" id="RHEA-COMP:10131"/>
        <dbReference type="Rhea" id="RHEA-COMP:11726"/>
        <dbReference type="Rhea" id="RHEA-COMP:11732"/>
        <dbReference type="Rhea" id="RHEA-COMP:11733"/>
        <dbReference type="ChEBI" id="CHEBI:13193"/>
        <dbReference type="ChEBI" id="CHEBI:15378"/>
        <dbReference type="ChEBI" id="CHEBI:17499"/>
        <dbReference type="ChEBI" id="CHEBI:29950"/>
        <dbReference type="ChEBI" id="CHEBI:30616"/>
        <dbReference type="ChEBI" id="CHEBI:33019"/>
        <dbReference type="ChEBI" id="CHEBI:61963"/>
        <dbReference type="ChEBI" id="CHEBI:87171"/>
        <dbReference type="ChEBI" id="CHEBI:87172"/>
        <dbReference type="ChEBI" id="CHEBI:456215"/>
        <dbReference type="EC" id="2.8.1.14"/>
    </reaction>
</comment>
<dbReference type="AlphaFoldDB" id="A0A8H3TXJ9"/>
<evidence type="ECO:0000256" key="5">
    <source>
        <dbReference type="ARBA" id="ARBA00022679"/>
    </source>
</evidence>
<dbReference type="PANTHER" id="PTHR11933:SF5">
    <property type="entry name" value="MITOCHONDRIAL TRNA-SPECIFIC 2-THIOURIDYLASE 1"/>
    <property type="match status" value="1"/>
</dbReference>
<dbReference type="InterPro" id="IPR004506">
    <property type="entry name" value="MnmA-like"/>
</dbReference>
<dbReference type="Pfam" id="PF03054">
    <property type="entry name" value="tRNA_Me_trans"/>
    <property type="match status" value="1"/>
</dbReference>
<evidence type="ECO:0000259" key="13">
    <source>
        <dbReference type="Pfam" id="PF20258"/>
    </source>
</evidence>
<dbReference type="GO" id="GO:0005739">
    <property type="term" value="C:mitochondrion"/>
    <property type="evidence" value="ECO:0007669"/>
    <property type="project" value="TreeGrafter"/>
</dbReference>
<evidence type="ECO:0000256" key="2">
    <source>
        <dbReference type="ARBA" id="ARBA00006191"/>
    </source>
</evidence>
<feature type="domain" description="tRNA-specific 2-thiouridylase MnmA-like central" evidence="14">
    <location>
        <begin position="311"/>
        <end position="373"/>
    </location>
</feature>
<gene>
    <name evidence="15" type="ORF">NliqN6_5374</name>
</gene>
<evidence type="ECO:0000256" key="8">
    <source>
        <dbReference type="ARBA" id="ARBA00022840"/>
    </source>
</evidence>
<dbReference type="GO" id="GO:0016783">
    <property type="term" value="F:sulfurtransferase activity"/>
    <property type="evidence" value="ECO:0007669"/>
    <property type="project" value="InterPro"/>
</dbReference>
<dbReference type="Pfam" id="PF20258">
    <property type="entry name" value="tRNA_Me_trans_C"/>
    <property type="match status" value="1"/>
</dbReference>
<name>A0A8H3TXJ9_9TREE</name>
<evidence type="ECO:0000256" key="3">
    <source>
        <dbReference type="ARBA" id="ARBA00011953"/>
    </source>
</evidence>
<evidence type="ECO:0000313" key="16">
    <source>
        <dbReference type="Proteomes" id="UP000620104"/>
    </source>
</evidence>
<dbReference type="GO" id="GO:0002143">
    <property type="term" value="P:tRNA wobble position uridine thiolation"/>
    <property type="evidence" value="ECO:0007669"/>
    <property type="project" value="TreeGrafter"/>
</dbReference>
<dbReference type="InterPro" id="IPR046884">
    <property type="entry name" value="MnmA-like_central"/>
</dbReference>
<reference evidence="15" key="1">
    <citation type="submission" date="2020-07" db="EMBL/GenBank/DDBJ databases">
        <title>Draft Genome Sequence of a Deep-Sea Yeast, Naganishia (Cryptococcus) liquefaciens strain N6.</title>
        <authorList>
            <person name="Han Y.W."/>
            <person name="Kajitani R."/>
            <person name="Morimoto H."/>
            <person name="Parhat M."/>
            <person name="Tsubouchi H."/>
            <person name="Bakenova O."/>
            <person name="Ogata M."/>
            <person name="Argunhan B."/>
            <person name="Aoki R."/>
            <person name="Kajiwara S."/>
            <person name="Itoh T."/>
            <person name="Iwasaki H."/>
        </authorList>
    </citation>
    <scope>NUCLEOTIDE SEQUENCE</scope>
    <source>
        <strain evidence="15">N6</strain>
    </source>
</reference>
<keyword evidence="4" id="KW-0820">tRNA-binding</keyword>
<sequence length="482" mass="53376">MIARNTLTPGRSTALALARTFKRDRRRSLWTPTATSNPDAGTQKRWQRRTCISSNGYQRRGLAGGSQSSNGGHSWLGNEYGGLRRGDRVVVAMSGGVDSSVTLALLTDPAITADLSLDISAVFMRNWSPLQNEVDHPSFETDCEWEKDWEDVKRVCQTRDVKAELIDLSNEYWLQVFEPSIDAWQSGKTPNPDVSCNREIKFGALMNRVLGPSSASRAKNGRRFLATGHYAKIGWTEGGRTKLIRSADSTKDQTYYLSSVPEAQLSRALFPLADIPKTQVRELAQKYGLPTATRSESMGVCFIGERGRFGDFVSQYTVAPPSKGNIVTSEGVVVGQHDGLWHFTIGQKAKLGGMDQKYFVARKNAQTNEVVVVPGSDHPALQCTSLRASNFHWIWPDHPPRELLDREEGMPAMCQVRHRMKPVPVQVKFDQSSNTNSANLLIKFQDSKPEIGVSPGQVVGLWSEQGDWCLGSGLITDTACRE</sequence>
<dbReference type="Gene3D" id="2.30.30.280">
    <property type="entry name" value="Adenine nucleotide alpha hydrolases-like domains"/>
    <property type="match status" value="1"/>
</dbReference>
<evidence type="ECO:0000256" key="11">
    <source>
        <dbReference type="ARBA" id="ARBA00049564"/>
    </source>
</evidence>
<feature type="compositionally biased region" description="Polar residues" evidence="12">
    <location>
        <begin position="30"/>
        <end position="40"/>
    </location>
</feature>
<feature type="domain" description="tRNA-specific 2-thiouridylase MnmA-like C-terminal" evidence="13">
    <location>
        <begin position="385"/>
        <end position="475"/>
    </location>
</feature>
<dbReference type="EC" id="2.8.1.14" evidence="3"/>
<protein>
    <recommendedName>
        <fullName evidence="3">tRNA-5-taurinomethyluridine 2-sulfurtransferase</fullName>
        <ecNumber evidence="3">2.8.1.14</ecNumber>
    </recommendedName>
</protein>
<evidence type="ECO:0000256" key="10">
    <source>
        <dbReference type="ARBA" id="ARBA00023157"/>
    </source>
</evidence>
<dbReference type="FunFam" id="2.30.30.280:FF:000001">
    <property type="entry name" value="tRNA-specific 2-thiouridylase MnmA"/>
    <property type="match status" value="1"/>
</dbReference>
<dbReference type="InterPro" id="IPR014729">
    <property type="entry name" value="Rossmann-like_a/b/a_fold"/>
</dbReference>
<dbReference type="NCBIfam" id="NF001138">
    <property type="entry name" value="PRK00143.1"/>
    <property type="match status" value="1"/>
</dbReference>
<keyword evidence="9" id="KW-0694">RNA-binding</keyword>
<dbReference type="SUPFAM" id="SSF52402">
    <property type="entry name" value="Adenine nucleotide alpha hydrolases-like"/>
    <property type="match status" value="1"/>
</dbReference>
<dbReference type="HAMAP" id="MF_00144">
    <property type="entry name" value="tRNA_thiouridyl_MnmA"/>
    <property type="match status" value="1"/>
</dbReference>
<feature type="region of interest" description="Disordered" evidence="12">
    <location>
        <begin position="27"/>
        <end position="47"/>
    </location>
</feature>
<dbReference type="CDD" id="cd01998">
    <property type="entry name" value="MnmA_TRMU-like"/>
    <property type="match status" value="1"/>
</dbReference>
<dbReference type="GO" id="GO:0005524">
    <property type="term" value="F:ATP binding"/>
    <property type="evidence" value="ECO:0007669"/>
    <property type="project" value="UniProtKB-KW"/>
</dbReference>
<dbReference type="Gene3D" id="2.40.30.10">
    <property type="entry name" value="Translation factors"/>
    <property type="match status" value="1"/>
</dbReference>
<keyword evidence="16" id="KW-1185">Reference proteome</keyword>
<comment type="similarity">
    <text evidence="2">Belongs to the MnmA/TRMU family.</text>
</comment>